<dbReference type="PANTHER" id="PTHR33670">
    <property type="entry name" value="SPLICING FACTOR, PROLINE- AND GLUTAMINE-RICH-LIKE"/>
    <property type="match status" value="1"/>
</dbReference>
<accession>A0A9W7IHB5</accession>
<dbReference type="EMBL" id="BSYR01000026">
    <property type="protein sequence ID" value="GMI95096.1"/>
    <property type="molecule type" value="Genomic_DNA"/>
</dbReference>
<dbReference type="PANTHER" id="PTHR33670:SF17">
    <property type="entry name" value="ANTHER-SPECIFIC PROLINE-RICH PROTEIN APG"/>
    <property type="match status" value="1"/>
</dbReference>
<evidence type="ECO:0000256" key="1">
    <source>
        <dbReference type="SAM" id="MobiDB-lite"/>
    </source>
</evidence>
<dbReference type="InterPro" id="IPR028322">
    <property type="entry name" value="PNRC-like_rgn"/>
</dbReference>
<dbReference type="Proteomes" id="UP001165190">
    <property type="component" value="Unassembled WGS sequence"/>
</dbReference>
<dbReference type="AlphaFoldDB" id="A0A9W7IHB5"/>
<comment type="caution">
    <text evidence="2">The sequence shown here is derived from an EMBL/GenBank/DDBJ whole genome shotgun (WGS) entry which is preliminary data.</text>
</comment>
<dbReference type="GO" id="GO:0016071">
    <property type="term" value="P:mRNA metabolic process"/>
    <property type="evidence" value="ECO:0007669"/>
    <property type="project" value="UniProtKB-ARBA"/>
</dbReference>
<sequence length="174" mass="19033">MGVAVLNPQDCFKLPNPTKHPRNPRRTPNRTQSNRRKRSPNSSPPSRPTVGHPKAPAKNLVMGQVKILKRGEDLKESKPVKPTMFEHESDDADLGSTDCLGPDPVSVPAQIQPDESKNSSHKVLPVSFYAGSAFITSPPPSSVPFPAFFSKKIMAALEDDVATSALRRMLRLES</sequence>
<feature type="compositionally biased region" description="Basic residues" evidence="1">
    <location>
        <begin position="19"/>
        <end position="39"/>
    </location>
</feature>
<dbReference type="Pfam" id="PF15365">
    <property type="entry name" value="PNRC"/>
    <property type="match status" value="1"/>
</dbReference>
<feature type="region of interest" description="Disordered" evidence="1">
    <location>
        <begin position="1"/>
        <end position="119"/>
    </location>
</feature>
<dbReference type="OrthoDB" id="1113087at2759"/>
<keyword evidence="3" id="KW-1185">Reference proteome</keyword>
<evidence type="ECO:0000313" key="3">
    <source>
        <dbReference type="Proteomes" id="UP001165190"/>
    </source>
</evidence>
<feature type="compositionally biased region" description="Basic and acidic residues" evidence="1">
    <location>
        <begin position="69"/>
        <end position="87"/>
    </location>
</feature>
<organism evidence="2 3">
    <name type="scientific">Hibiscus trionum</name>
    <name type="common">Flower of an hour</name>
    <dbReference type="NCBI Taxonomy" id="183268"/>
    <lineage>
        <taxon>Eukaryota</taxon>
        <taxon>Viridiplantae</taxon>
        <taxon>Streptophyta</taxon>
        <taxon>Embryophyta</taxon>
        <taxon>Tracheophyta</taxon>
        <taxon>Spermatophyta</taxon>
        <taxon>Magnoliopsida</taxon>
        <taxon>eudicotyledons</taxon>
        <taxon>Gunneridae</taxon>
        <taxon>Pentapetalae</taxon>
        <taxon>rosids</taxon>
        <taxon>malvids</taxon>
        <taxon>Malvales</taxon>
        <taxon>Malvaceae</taxon>
        <taxon>Malvoideae</taxon>
        <taxon>Hibiscus</taxon>
    </lineage>
</organism>
<reference evidence="2" key="1">
    <citation type="submission" date="2023-05" db="EMBL/GenBank/DDBJ databases">
        <title>Genome and transcriptome analyses reveal genes involved in the formation of fine ridges on petal epidermal cells in Hibiscus trionum.</title>
        <authorList>
            <person name="Koshimizu S."/>
            <person name="Masuda S."/>
            <person name="Ishii T."/>
            <person name="Shirasu K."/>
            <person name="Hoshino A."/>
            <person name="Arita M."/>
        </authorList>
    </citation>
    <scope>NUCLEOTIDE SEQUENCE</scope>
    <source>
        <strain evidence="2">Hamamatsu line</strain>
    </source>
</reference>
<gene>
    <name evidence="2" type="ORF">HRI_003178900</name>
</gene>
<evidence type="ECO:0000313" key="2">
    <source>
        <dbReference type="EMBL" id="GMI95096.1"/>
    </source>
</evidence>
<name>A0A9W7IHB5_HIBTR</name>
<protein>
    <submittedName>
        <fullName evidence="2">Uncharacterized protein</fullName>
    </submittedName>
</protein>
<proteinExistence type="predicted"/>